<proteinExistence type="predicted"/>
<evidence type="ECO:0000259" key="1">
    <source>
        <dbReference type="Pfam" id="PF13539"/>
    </source>
</evidence>
<dbReference type="InterPro" id="IPR039561">
    <property type="entry name" value="Peptidase_M15C"/>
</dbReference>
<organism evidence="2">
    <name type="scientific">Gracilinema caldarium</name>
    <dbReference type="NCBI Taxonomy" id="215591"/>
    <lineage>
        <taxon>Bacteria</taxon>
        <taxon>Pseudomonadati</taxon>
        <taxon>Spirochaetota</taxon>
        <taxon>Spirochaetia</taxon>
        <taxon>Spirochaetales</taxon>
        <taxon>Breznakiellaceae</taxon>
        <taxon>Gracilinema</taxon>
    </lineage>
</organism>
<accession>A0A7C3EB38</accession>
<evidence type="ECO:0000313" key="2">
    <source>
        <dbReference type="EMBL" id="HFH30593.1"/>
    </source>
</evidence>
<protein>
    <submittedName>
        <fullName evidence="2">M15 family peptidase</fullName>
    </submittedName>
</protein>
<dbReference type="EMBL" id="DSVL01000428">
    <property type="protein sequence ID" value="HFH30593.1"/>
    <property type="molecule type" value="Genomic_DNA"/>
</dbReference>
<dbReference type="Pfam" id="PF13539">
    <property type="entry name" value="Peptidase_M15_4"/>
    <property type="match status" value="1"/>
</dbReference>
<dbReference type="GO" id="GO:0008233">
    <property type="term" value="F:peptidase activity"/>
    <property type="evidence" value="ECO:0007669"/>
    <property type="project" value="InterPro"/>
</dbReference>
<gene>
    <name evidence="2" type="ORF">ENS59_13975</name>
</gene>
<dbReference type="InterPro" id="IPR009045">
    <property type="entry name" value="Zn_M74/Hedgehog-like"/>
</dbReference>
<sequence length="319" mass="37128">MVALTMEQRPYTSGTKKILAGFSILLLSISLYPLSSAPQIRPEIHARQVLEAYRRSYPDQIESVSWQNDDWTIQIQGELFYWANGRLLPEALREQWQKYKPYVFYLYPETAPDPKNYSPERIAELEKIGSAEHQMSGPDHHNGFRSALYGGATRGDIEQNLVQLRFLGRTISVHKMIQDQVRHIDERIRSLAKTDSDVAQFLKNLGTVGGYNWREIRGTSRISMHSFGLAIDIQPRRLGSKAIYWQWEADRNPRWMLVSQNNRWAPPDAVIKAFEAEGFVWGGKWDLYDQMHFEYRPELHEISKLYMIFSTLQQYGIGL</sequence>
<reference evidence="2" key="1">
    <citation type="journal article" date="2020" name="mSystems">
        <title>Genome- and Community-Level Interaction Insights into Carbon Utilization and Element Cycling Functions of Hydrothermarchaeota in Hydrothermal Sediment.</title>
        <authorList>
            <person name="Zhou Z."/>
            <person name="Liu Y."/>
            <person name="Xu W."/>
            <person name="Pan J."/>
            <person name="Luo Z.H."/>
            <person name="Li M."/>
        </authorList>
    </citation>
    <scope>NUCLEOTIDE SEQUENCE [LARGE SCALE GENOMIC DNA]</scope>
    <source>
        <strain evidence="2">SpSt-503</strain>
    </source>
</reference>
<feature type="domain" description="Peptidase M15C" evidence="1">
    <location>
        <begin position="218"/>
        <end position="295"/>
    </location>
</feature>
<dbReference type="Gene3D" id="3.30.1380.10">
    <property type="match status" value="1"/>
</dbReference>
<dbReference type="SUPFAM" id="SSF55166">
    <property type="entry name" value="Hedgehog/DD-peptidase"/>
    <property type="match status" value="1"/>
</dbReference>
<name>A0A7C3EB38_9SPIR</name>
<dbReference type="AlphaFoldDB" id="A0A7C3EB38"/>
<comment type="caution">
    <text evidence="2">The sequence shown here is derived from an EMBL/GenBank/DDBJ whole genome shotgun (WGS) entry which is preliminary data.</text>
</comment>